<feature type="transmembrane region" description="Helical" evidence="1">
    <location>
        <begin position="306"/>
        <end position="325"/>
    </location>
</feature>
<protein>
    <recommendedName>
        <fullName evidence="4">ABC transporter permease</fullName>
    </recommendedName>
</protein>
<dbReference type="KEGG" id="tprf:A3L09_05420"/>
<feature type="transmembrane region" description="Helical" evidence="1">
    <location>
        <begin position="17"/>
        <end position="35"/>
    </location>
</feature>
<evidence type="ECO:0008006" key="4">
    <source>
        <dbReference type="Google" id="ProtNLM"/>
    </source>
</evidence>
<feature type="transmembrane region" description="Helical" evidence="1">
    <location>
        <begin position="141"/>
        <end position="162"/>
    </location>
</feature>
<evidence type="ECO:0000256" key="1">
    <source>
        <dbReference type="SAM" id="Phobius"/>
    </source>
</evidence>
<feature type="transmembrane region" description="Helical" evidence="1">
    <location>
        <begin position="105"/>
        <end position="129"/>
    </location>
</feature>
<name>A0A2Z2MB79_THEPR</name>
<dbReference type="AlphaFoldDB" id="A0A2Z2MB79"/>
<organism evidence="2 3">
    <name type="scientific">Thermococcus profundus</name>
    <dbReference type="NCBI Taxonomy" id="49899"/>
    <lineage>
        <taxon>Archaea</taxon>
        <taxon>Methanobacteriati</taxon>
        <taxon>Methanobacteriota</taxon>
        <taxon>Thermococci</taxon>
        <taxon>Thermococcales</taxon>
        <taxon>Thermococcaceae</taxon>
        <taxon>Thermococcus</taxon>
    </lineage>
</organism>
<dbReference type="Proteomes" id="UP000250179">
    <property type="component" value="Chromosome"/>
</dbReference>
<dbReference type="GO" id="GO:0005886">
    <property type="term" value="C:plasma membrane"/>
    <property type="evidence" value="ECO:0007669"/>
    <property type="project" value="UniProtKB-SubCell"/>
</dbReference>
<evidence type="ECO:0000313" key="2">
    <source>
        <dbReference type="EMBL" id="ASJ02733.1"/>
    </source>
</evidence>
<dbReference type="Pfam" id="PF12679">
    <property type="entry name" value="ABC2_membrane_2"/>
    <property type="match status" value="1"/>
</dbReference>
<keyword evidence="3" id="KW-1185">Reference proteome</keyword>
<dbReference type="EMBL" id="CP014862">
    <property type="protein sequence ID" value="ASJ02733.1"/>
    <property type="molecule type" value="Genomic_DNA"/>
</dbReference>
<feature type="transmembrane region" description="Helical" evidence="1">
    <location>
        <begin position="174"/>
        <end position="196"/>
    </location>
</feature>
<reference evidence="2 3" key="1">
    <citation type="submission" date="2016-03" db="EMBL/GenBank/DDBJ databases">
        <title>Complete genome sequence of Thermococcus profundus strain DT5432.</title>
        <authorList>
            <person name="Oger P.M."/>
        </authorList>
    </citation>
    <scope>NUCLEOTIDE SEQUENCE [LARGE SCALE GENOMIC DNA]</scope>
    <source>
        <strain evidence="2 3">DT 5432</strain>
    </source>
</reference>
<keyword evidence="1" id="KW-1133">Transmembrane helix</keyword>
<feature type="transmembrane region" description="Helical" evidence="1">
    <location>
        <begin position="55"/>
        <end position="77"/>
    </location>
</feature>
<keyword evidence="1" id="KW-0812">Transmembrane</keyword>
<proteinExistence type="predicted"/>
<sequence>MWGFKLEFKQSLRSKKFIATIVIMMLLYVPFFYIIRQDSDIGTMTTGEFITGIIQFLGGMATFFIAILALLMGATAINSEIEKGTLRVAMSKPVSRLGYITGKMLAQITTLLIALLISALVGIVGFMAIGAPVNGTVVREVILLNLLLLVGLSQLLLLGYLISTVVKSSTSALGLALVLFFVISLIMPSVVGYMAMTSADHQNKGFEEVYKDYATKYLFFEPTTQLKIIMNEVEDHEHQECYKIVRRVDLTTYKDETINKTKVEKCEYSSYEESHIEGNYRYYTTCTCEPRYGGLIYAINKSMTNFLIVVGMAVLYTGLALIRFLRMDLR</sequence>
<dbReference type="PANTHER" id="PTHR43471">
    <property type="entry name" value="ABC TRANSPORTER PERMEASE"/>
    <property type="match status" value="1"/>
</dbReference>
<evidence type="ECO:0000313" key="3">
    <source>
        <dbReference type="Proteomes" id="UP000250179"/>
    </source>
</evidence>
<dbReference type="GO" id="GO:0140359">
    <property type="term" value="F:ABC-type transporter activity"/>
    <property type="evidence" value="ECO:0007669"/>
    <property type="project" value="InterPro"/>
</dbReference>
<keyword evidence="1" id="KW-0472">Membrane</keyword>
<accession>A0A2Z2MB79</accession>
<gene>
    <name evidence="2" type="ORF">A3L09_05420</name>
</gene>
<dbReference type="PANTHER" id="PTHR43471:SF12">
    <property type="entry name" value="HYPOTHETICAL MEMBRANE PROTEIN, CONSERVED"/>
    <property type="match status" value="1"/>
</dbReference>